<organism evidence="2 3">
    <name type="scientific">Croceicoccus pelagius</name>
    <dbReference type="NCBI Taxonomy" id="1703341"/>
    <lineage>
        <taxon>Bacteria</taxon>
        <taxon>Pseudomonadati</taxon>
        <taxon>Pseudomonadota</taxon>
        <taxon>Alphaproteobacteria</taxon>
        <taxon>Sphingomonadales</taxon>
        <taxon>Erythrobacteraceae</taxon>
        <taxon>Croceicoccus</taxon>
    </lineage>
</organism>
<keyword evidence="3" id="KW-1185">Reference proteome</keyword>
<reference evidence="2 3" key="1">
    <citation type="journal article" date="2014" name="Int. J. Syst. Evol. Microbiol.">
        <title>Complete genome sequence of Corynebacterium casei LMG S-19264T (=DSM 44701T), isolated from a smear-ripened cheese.</title>
        <authorList>
            <consortium name="US DOE Joint Genome Institute (JGI-PGF)"/>
            <person name="Walter F."/>
            <person name="Albersmeier A."/>
            <person name="Kalinowski J."/>
            <person name="Ruckert C."/>
        </authorList>
    </citation>
    <scope>NUCLEOTIDE SEQUENCE [LARGE SCALE GENOMIC DNA]</scope>
    <source>
        <strain evidence="2 3">CGMCC 1.15358</strain>
    </source>
</reference>
<gene>
    <name evidence="2" type="ORF">GCM10010989_22110</name>
</gene>
<keyword evidence="1" id="KW-0812">Transmembrane</keyword>
<sequence>MTAFAVVRGPYSNANISAGRRTLGPPLTLHNFGFYRALIPAIAGTLCHLGIYLGHRDGRRDCTTAHRVAASEG</sequence>
<evidence type="ECO:0000313" key="2">
    <source>
        <dbReference type="EMBL" id="GGD47390.1"/>
    </source>
</evidence>
<feature type="transmembrane region" description="Helical" evidence="1">
    <location>
        <begin position="33"/>
        <end position="53"/>
    </location>
</feature>
<keyword evidence="1" id="KW-1133">Transmembrane helix</keyword>
<protein>
    <submittedName>
        <fullName evidence="2">Uncharacterized protein</fullName>
    </submittedName>
</protein>
<evidence type="ECO:0000313" key="3">
    <source>
        <dbReference type="Proteomes" id="UP000598997"/>
    </source>
</evidence>
<proteinExistence type="predicted"/>
<accession>A0A917DLC9</accession>
<comment type="caution">
    <text evidence="2">The sequence shown here is derived from an EMBL/GenBank/DDBJ whole genome shotgun (WGS) entry which is preliminary data.</text>
</comment>
<dbReference type="Proteomes" id="UP000598997">
    <property type="component" value="Unassembled WGS sequence"/>
</dbReference>
<evidence type="ECO:0000256" key="1">
    <source>
        <dbReference type="SAM" id="Phobius"/>
    </source>
</evidence>
<dbReference type="AlphaFoldDB" id="A0A917DLC9"/>
<name>A0A917DLC9_9SPHN</name>
<dbReference type="EMBL" id="BMIO01000006">
    <property type="protein sequence ID" value="GGD47390.1"/>
    <property type="molecule type" value="Genomic_DNA"/>
</dbReference>
<keyword evidence="1" id="KW-0472">Membrane</keyword>